<organism evidence="1 2">
    <name type="scientific">Hypoxylon rubiginosum</name>
    <dbReference type="NCBI Taxonomy" id="110542"/>
    <lineage>
        <taxon>Eukaryota</taxon>
        <taxon>Fungi</taxon>
        <taxon>Dikarya</taxon>
        <taxon>Ascomycota</taxon>
        <taxon>Pezizomycotina</taxon>
        <taxon>Sordariomycetes</taxon>
        <taxon>Xylariomycetidae</taxon>
        <taxon>Xylariales</taxon>
        <taxon>Hypoxylaceae</taxon>
        <taxon>Hypoxylon</taxon>
    </lineage>
</organism>
<evidence type="ECO:0000313" key="2">
    <source>
        <dbReference type="Proteomes" id="UP001497680"/>
    </source>
</evidence>
<name>A0ACC0DGD0_9PEZI</name>
<sequence>MPPKSAPKTGMAFGFLPTPLNNPRPAPLRSSSAPSPLLDALLNSSQNQSSSNISTILSAVEKSKKWQLVLPSEDPTLVSKLDEQTASDGSESEKIQSLKETIAKASPEAFIWLAQTALTTYNGEEAAHALRLVASTVVRDYNSILKRQLSTFWYWRGRLDMIKGDSLTDDEKKQIQERVERTSLNELQECTMQLAGKLSKYNEVLKGIAQRMQEAAMEQDEARRTSRSAAPSPESSDPDSYETSDENYEGAESYEAKREGYRGLNSYFSDSSEESDDSRVGDQGLGFMEEENKQRYGYADRDYDDDEDRESNSDDVEDGPEYDAEDFEEKFQENFKKLNVKK</sequence>
<gene>
    <name evidence="1" type="ORF">F4821DRAFT_254574</name>
</gene>
<comment type="caution">
    <text evidence="1">The sequence shown here is derived from an EMBL/GenBank/DDBJ whole genome shotgun (WGS) entry which is preliminary data.</text>
</comment>
<evidence type="ECO:0000313" key="1">
    <source>
        <dbReference type="EMBL" id="KAI6091824.1"/>
    </source>
</evidence>
<dbReference type="Proteomes" id="UP001497680">
    <property type="component" value="Unassembled WGS sequence"/>
</dbReference>
<keyword evidence="2" id="KW-1185">Reference proteome</keyword>
<dbReference type="EMBL" id="MU394285">
    <property type="protein sequence ID" value="KAI6091824.1"/>
    <property type="molecule type" value="Genomic_DNA"/>
</dbReference>
<reference evidence="1 2" key="1">
    <citation type="journal article" date="2022" name="New Phytol.">
        <title>Ecological generalism drives hyperdiversity of secondary metabolite gene clusters in xylarialean endophytes.</title>
        <authorList>
            <person name="Franco M.E.E."/>
            <person name="Wisecaver J.H."/>
            <person name="Arnold A.E."/>
            <person name="Ju Y.M."/>
            <person name="Slot J.C."/>
            <person name="Ahrendt S."/>
            <person name="Moore L.P."/>
            <person name="Eastman K.E."/>
            <person name="Scott K."/>
            <person name="Konkel Z."/>
            <person name="Mondo S.J."/>
            <person name="Kuo A."/>
            <person name="Hayes R.D."/>
            <person name="Haridas S."/>
            <person name="Andreopoulos B."/>
            <person name="Riley R."/>
            <person name="LaButti K."/>
            <person name="Pangilinan J."/>
            <person name="Lipzen A."/>
            <person name="Amirebrahimi M."/>
            <person name="Yan J."/>
            <person name="Adam C."/>
            <person name="Keymanesh K."/>
            <person name="Ng V."/>
            <person name="Louie K."/>
            <person name="Northen T."/>
            <person name="Drula E."/>
            <person name="Henrissat B."/>
            <person name="Hsieh H.M."/>
            <person name="Youens-Clark K."/>
            <person name="Lutzoni F."/>
            <person name="Miadlikowska J."/>
            <person name="Eastwood D.C."/>
            <person name="Hamelin R.C."/>
            <person name="Grigoriev I.V."/>
            <person name="U'Ren J.M."/>
        </authorList>
    </citation>
    <scope>NUCLEOTIDE SEQUENCE [LARGE SCALE GENOMIC DNA]</scope>
    <source>
        <strain evidence="1 2">ER1909</strain>
    </source>
</reference>
<protein>
    <submittedName>
        <fullName evidence="1">Uncharacterized protein</fullName>
    </submittedName>
</protein>
<accession>A0ACC0DGD0</accession>
<proteinExistence type="predicted"/>